<dbReference type="EMBL" id="QURR01000036">
    <property type="protein sequence ID" value="RGE40468.1"/>
    <property type="molecule type" value="Genomic_DNA"/>
</dbReference>
<gene>
    <name evidence="2" type="ORF">DZC30_20320</name>
</gene>
<evidence type="ECO:0000313" key="2">
    <source>
        <dbReference type="EMBL" id="RGE40468.1"/>
    </source>
</evidence>
<evidence type="ECO:0000313" key="3">
    <source>
        <dbReference type="Proteomes" id="UP000261948"/>
    </source>
</evidence>
<dbReference type="OrthoDB" id="7062395at2"/>
<keyword evidence="3" id="KW-1185">Reference proteome</keyword>
<name>A0A373F8L5_COMTE</name>
<sequence length="259" mass="27290">MNSLSQPFSNQLSSPRLARCAAGVLLAVAAATGSQAWAQSAGKDSQRPMNVVQLAAQGVVEVKQDWMTATLSATKDGRDAATVQSQLQKLVEAAMTTLRADAHSGQMEVSTGNFSISPRYGSSGKVEGWQGQADIVLQGRDFARITQSAAKVQDLTLSGMGFGLSREAREKVEGEAQAKAIENFRQRAAAISKSFGFASYSIREVSVNANGGNIRPVPRMRASTMNLSKMSAASDGMGVPVESDRAEVTVSVGGSIQMQ</sequence>
<proteinExistence type="predicted"/>
<dbReference type="Gene3D" id="3.30.110.170">
    <property type="entry name" value="Protein of unknown function (DUF541), domain 1"/>
    <property type="match status" value="1"/>
</dbReference>
<dbReference type="PANTHER" id="PTHR34387:SF1">
    <property type="entry name" value="PERIPLASMIC IMMUNOGENIC PROTEIN"/>
    <property type="match status" value="1"/>
</dbReference>
<feature type="signal peptide" evidence="1">
    <location>
        <begin position="1"/>
        <end position="38"/>
    </location>
</feature>
<dbReference type="Pfam" id="PF04402">
    <property type="entry name" value="SIMPL"/>
    <property type="match status" value="1"/>
</dbReference>
<reference evidence="2 3" key="1">
    <citation type="submission" date="2018-08" db="EMBL/GenBank/DDBJ databases">
        <title>Comamonas testosteroni strain SWCO2.</title>
        <authorList>
            <person name="Jiang N."/>
            <person name="Zhang X.Z."/>
        </authorList>
    </citation>
    <scope>NUCLEOTIDE SEQUENCE [LARGE SCALE GENOMIC DNA]</scope>
    <source>
        <strain evidence="2 3">SWCO2</strain>
    </source>
</reference>
<dbReference type="Gene3D" id="3.30.70.2970">
    <property type="entry name" value="Protein of unknown function (DUF541), domain 2"/>
    <property type="match status" value="1"/>
</dbReference>
<feature type="chain" id="PRO_5016687510" evidence="1">
    <location>
        <begin position="39"/>
        <end position="259"/>
    </location>
</feature>
<keyword evidence="1" id="KW-0732">Signal</keyword>
<comment type="caution">
    <text evidence="2">The sequence shown here is derived from an EMBL/GenBank/DDBJ whole genome shotgun (WGS) entry which is preliminary data.</text>
</comment>
<protein>
    <submittedName>
        <fullName evidence="2">DUF541 domain-containing protein</fullName>
    </submittedName>
</protein>
<dbReference type="InterPro" id="IPR052022">
    <property type="entry name" value="26kDa_periplasmic_antigen"/>
</dbReference>
<dbReference type="Proteomes" id="UP000261948">
    <property type="component" value="Unassembled WGS sequence"/>
</dbReference>
<dbReference type="InterPro" id="IPR007497">
    <property type="entry name" value="SIMPL/DUF541"/>
</dbReference>
<evidence type="ECO:0000256" key="1">
    <source>
        <dbReference type="SAM" id="SignalP"/>
    </source>
</evidence>
<dbReference type="GO" id="GO:0006974">
    <property type="term" value="P:DNA damage response"/>
    <property type="evidence" value="ECO:0007669"/>
    <property type="project" value="TreeGrafter"/>
</dbReference>
<organism evidence="2 3">
    <name type="scientific">Comamonas testosteroni</name>
    <name type="common">Pseudomonas testosteroni</name>
    <dbReference type="NCBI Taxonomy" id="285"/>
    <lineage>
        <taxon>Bacteria</taxon>
        <taxon>Pseudomonadati</taxon>
        <taxon>Pseudomonadota</taxon>
        <taxon>Betaproteobacteria</taxon>
        <taxon>Burkholderiales</taxon>
        <taxon>Comamonadaceae</taxon>
        <taxon>Comamonas</taxon>
    </lineage>
</organism>
<dbReference type="PANTHER" id="PTHR34387">
    <property type="entry name" value="SLR1258 PROTEIN"/>
    <property type="match status" value="1"/>
</dbReference>
<dbReference type="AlphaFoldDB" id="A0A373F8L5"/>
<accession>A0A373F8L5</accession>